<evidence type="ECO:0000313" key="3">
    <source>
        <dbReference type="Proteomes" id="UP001519290"/>
    </source>
</evidence>
<protein>
    <recommendedName>
        <fullName evidence="1">Ribosomal RNA large subunit methyltransferase K/L-like methyltransferase domain-containing protein</fullName>
    </recommendedName>
</protein>
<proteinExistence type="predicted"/>
<feature type="domain" description="Ribosomal RNA large subunit methyltransferase K/L-like methyltransferase" evidence="1">
    <location>
        <begin position="123"/>
        <end position="266"/>
    </location>
</feature>
<dbReference type="Pfam" id="PF01170">
    <property type="entry name" value="UPF0020"/>
    <property type="match status" value="1"/>
</dbReference>
<gene>
    <name evidence="2" type="ORF">JOF43_002104</name>
</gene>
<dbReference type="Gene3D" id="3.40.50.150">
    <property type="entry name" value="Vaccinia Virus protein VP39"/>
    <property type="match status" value="1"/>
</dbReference>
<reference evidence="2 3" key="1">
    <citation type="submission" date="2021-03" db="EMBL/GenBank/DDBJ databases">
        <title>Sequencing the genomes of 1000 actinobacteria strains.</title>
        <authorList>
            <person name="Klenk H.-P."/>
        </authorList>
    </citation>
    <scope>NUCLEOTIDE SEQUENCE [LARGE SCALE GENOMIC DNA]</scope>
    <source>
        <strain evidence="2 3">DSM 14566</strain>
    </source>
</reference>
<comment type="caution">
    <text evidence="2">The sequence shown here is derived from an EMBL/GenBank/DDBJ whole genome shotgun (WGS) entry which is preliminary data.</text>
</comment>
<organism evidence="2 3">
    <name type="scientific">Brachybacterium sacelli</name>
    <dbReference type="NCBI Taxonomy" id="173364"/>
    <lineage>
        <taxon>Bacteria</taxon>
        <taxon>Bacillati</taxon>
        <taxon>Actinomycetota</taxon>
        <taxon>Actinomycetes</taxon>
        <taxon>Micrococcales</taxon>
        <taxon>Dermabacteraceae</taxon>
        <taxon>Brachybacterium</taxon>
    </lineage>
</organism>
<dbReference type="EMBL" id="JAGIOD010000001">
    <property type="protein sequence ID" value="MBP2382147.1"/>
    <property type="molecule type" value="Genomic_DNA"/>
</dbReference>
<dbReference type="InterPro" id="IPR000241">
    <property type="entry name" value="RlmKL-like_Mtase"/>
</dbReference>
<keyword evidence="3" id="KW-1185">Reference proteome</keyword>
<name>A0ABS4X102_9MICO</name>
<dbReference type="RefSeq" id="WP_209901809.1">
    <property type="nucleotide sequence ID" value="NZ_BAAAJW010000003.1"/>
</dbReference>
<evidence type="ECO:0000259" key="1">
    <source>
        <dbReference type="Pfam" id="PF01170"/>
    </source>
</evidence>
<accession>A0ABS4X102</accession>
<sequence>MHATSLLLRAPSANRVYTDAAGPLARAETRWVLGAHLGTVADVRERCVGGMDALEIRLPDGADAAVTDALLGSLSATLGVLDVAQDDPETPLLRPRSLPEVLHHPADLETILRYPGKTNEQFTALLVNLAAALSTRRAGLFDGSLSLLDPLCGRGTTLNRAVRLGLSPRGADLDRTDHEAYRAFLSTWLREHRYKHTLSATKLTVHGEHLGPRLDVELAPDKQALRAGRGQTVTVLGCDTSRLGELLPDRSIDALVADLPYGVQHGARAGGSWQRSPLEVLRTAAAGWRRLLRDGAGLALAVNRRTLDHGAAREVLADAGLRLLSHDGAFRHRVDHSIDRDVLLAVPTDHPQLEQLAALDADQEADRP</sequence>
<dbReference type="Proteomes" id="UP001519290">
    <property type="component" value="Unassembled WGS sequence"/>
</dbReference>
<dbReference type="SUPFAM" id="SSF53335">
    <property type="entry name" value="S-adenosyl-L-methionine-dependent methyltransferases"/>
    <property type="match status" value="1"/>
</dbReference>
<evidence type="ECO:0000313" key="2">
    <source>
        <dbReference type="EMBL" id="MBP2382147.1"/>
    </source>
</evidence>
<dbReference type="InterPro" id="IPR029063">
    <property type="entry name" value="SAM-dependent_MTases_sf"/>
</dbReference>